<reference evidence="3" key="2">
    <citation type="journal article" date="2008" name="Nucleic Acids Res.">
        <title>The rice annotation project database (RAP-DB): 2008 update.</title>
        <authorList>
            <consortium name="The rice annotation project (RAP)"/>
        </authorList>
    </citation>
    <scope>GENOME REANNOTATION</scope>
    <source>
        <strain evidence="3">cv. Nipponbare</strain>
    </source>
</reference>
<proteinExistence type="predicted"/>
<sequence>MGLGARRRREARRAGWERENSYMVRCVADRFPGLTDVFLDHGLYIAAGASAAAAERSRAQDWDNESPKSDEQHMQCSTPSEDTQEENGSDGGYVQNHGLITLAEGCNLSELKLCGVQELTDEGLVEFVKIHMVWLGVGDEALEAIGSSCSALENLSLDNLNKCSDRLNNGFFFMSIIFQRNLVIDLPMVHMYGVGLGVQSPACDVCQDRLLQNTAYKYWTADIIGQSVASLNVTSGRSWTYNLWMARSGSARRRLPWTPKYCEHYMPVRSGIISIVMVLLVYRFRVFVPENHLPLYEQPIPGSSIN</sequence>
<evidence type="ECO:0000313" key="3">
    <source>
        <dbReference type="Proteomes" id="UP000000763"/>
    </source>
</evidence>
<organism evidence="2 3">
    <name type="scientific">Oryza sativa subsp. japonica</name>
    <name type="common">Rice</name>
    <dbReference type="NCBI Taxonomy" id="39947"/>
    <lineage>
        <taxon>Eukaryota</taxon>
        <taxon>Viridiplantae</taxon>
        <taxon>Streptophyta</taxon>
        <taxon>Embryophyta</taxon>
        <taxon>Tracheophyta</taxon>
        <taxon>Spermatophyta</taxon>
        <taxon>Magnoliopsida</taxon>
        <taxon>Liliopsida</taxon>
        <taxon>Poales</taxon>
        <taxon>Poaceae</taxon>
        <taxon>BOP clade</taxon>
        <taxon>Oryzoideae</taxon>
        <taxon>Oryzeae</taxon>
        <taxon>Oryzinae</taxon>
        <taxon>Oryza</taxon>
        <taxon>Oryza sativa</taxon>
    </lineage>
</organism>
<reference evidence="3" key="1">
    <citation type="journal article" date="2005" name="Nature">
        <title>The map-based sequence of the rice genome.</title>
        <authorList>
            <consortium name="International rice genome sequencing project (IRGSP)"/>
            <person name="Matsumoto T."/>
            <person name="Wu J."/>
            <person name="Kanamori H."/>
            <person name="Katayose Y."/>
            <person name="Fujisawa M."/>
            <person name="Namiki N."/>
            <person name="Mizuno H."/>
            <person name="Yamamoto K."/>
            <person name="Antonio B.A."/>
            <person name="Baba T."/>
            <person name="Sakata K."/>
            <person name="Nagamura Y."/>
            <person name="Aoki H."/>
            <person name="Arikawa K."/>
            <person name="Arita K."/>
            <person name="Bito T."/>
            <person name="Chiden Y."/>
            <person name="Fujitsuka N."/>
            <person name="Fukunaka R."/>
            <person name="Hamada M."/>
            <person name="Harada C."/>
            <person name="Hayashi A."/>
            <person name="Hijishita S."/>
            <person name="Honda M."/>
            <person name="Hosokawa S."/>
            <person name="Ichikawa Y."/>
            <person name="Idonuma A."/>
            <person name="Iijima M."/>
            <person name="Ikeda M."/>
            <person name="Ikeno M."/>
            <person name="Ito K."/>
            <person name="Ito S."/>
            <person name="Ito T."/>
            <person name="Ito Y."/>
            <person name="Ito Y."/>
            <person name="Iwabuchi A."/>
            <person name="Kamiya K."/>
            <person name="Karasawa W."/>
            <person name="Kurita K."/>
            <person name="Katagiri S."/>
            <person name="Kikuta A."/>
            <person name="Kobayashi H."/>
            <person name="Kobayashi N."/>
            <person name="Machita K."/>
            <person name="Maehara T."/>
            <person name="Masukawa M."/>
            <person name="Mizubayashi T."/>
            <person name="Mukai Y."/>
            <person name="Nagasaki H."/>
            <person name="Nagata Y."/>
            <person name="Naito S."/>
            <person name="Nakashima M."/>
            <person name="Nakama Y."/>
            <person name="Nakamichi Y."/>
            <person name="Nakamura M."/>
            <person name="Meguro A."/>
            <person name="Negishi M."/>
            <person name="Ohta I."/>
            <person name="Ohta T."/>
            <person name="Okamoto M."/>
            <person name="Ono N."/>
            <person name="Saji S."/>
            <person name="Sakaguchi M."/>
            <person name="Sakai K."/>
            <person name="Shibata M."/>
            <person name="Shimokawa T."/>
            <person name="Song J."/>
            <person name="Takazaki Y."/>
            <person name="Terasawa K."/>
            <person name="Tsugane M."/>
            <person name="Tsuji K."/>
            <person name="Ueda S."/>
            <person name="Waki K."/>
            <person name="Yamagata H."/>
            <person name="Yamamoto M."/>
            <person name="Yamamoto S."/>
            <person name="Yamane H."/>
            <person name="Yoshiki S."/>
            <person name="Yoshihara R."/>
            <person name="Yukawa K."/>
            <person name="Zhong H."/>
            <person name="Yano M."/>
            <person name="Yuan Q."/>
            <person name="Ouyang S."/>
            <person name="Liu J."/>
            <person name="Jones K.M."/>
            <person name="Gansberger K."/>
            <person name="Moffat K."/>
            <person name="Hill J."/>
            <person name="Bera J."/>
            <person name="Fadrosh D."/>
            <person name="Jin S."/>
            <person name="Johri S."/>
            <person name="Kim M."/>
            <person name="Overton L."/>
            <person name="Reardon M."/>
            <person name="Tsitrin T."/>
            <person name="Vuong H."/>
            <person name="Weaver B."/>
            <person name="Ciecko A."/>
            <person name="Tallon L."/>
            <person name="Jackson J."/>
            <person name="Pai G."/>
            <person name="Aken S.V."/>
            <person name="Utterback T."/>
            <person name="Reidmuller S."/>
            <person name="Feldblyum T."/>
            <person name="Hsiao J."/>
            <person name="Zismann V."/>
            <person name="Iobst S."/>
            <person name="de Vazeille A.R."/>
            <person name="Buell C.R."/>
            <person name="Ying K."/>
            <person name="Li Y."/>
            <person name="Lu T."/>
            <person name="Huang Y."/>
            <person name="Zhao Q."/>
            <person name="Feng Q."/>
            <person name="Zhang L."/>
            <person name="Zhu J."/>
            <person name="Weng Q."/>
            <person name="Mu J."/>
            <person name="Lu Y."/>
            <person name="Fan D."/>
            <person name="Liu Y."/>
            <person name="Guan J."/>
            <person name="Zhang Y."/>
            <person name="Yu S."/>
            <person name="Liu X."/>
            <person name="Zhang Y."/>
            <person name="Hong G."/>
            <person name="Han B."/>
            <person name="Choisne N."/>
            <person name="Demange N."/>
            <person name="Orjeda G."/>
            <person name="Samain S."/>
            <person name="Cattolico L."/>
            <person name="Pelletier E."/>
            <person name="Couloux A."/>
            <person name="Segurens B."/>
            <person name="Wincker P."/>
            <person name="D'Hont A."/>
            <person name="Scarpelli C."/>
            <person name="Weissenbach J."/>
            <person name="Salanoubat M."/>
            <person name="Quetier F."/>
            <person name="Yu Y."/>
            <person name="Kim H.R."/>
            <person name="Rambo T."/>
            <person name="Currie J."/>
            <person name="Collura K."/>
            <person name="Luo M."/>
            <person name="Yang T."/>
            <person name="Ammiraju J.S.S."/>
            <person name="Engler F."/>
            <person name="Soderlund C."/>
            <person name="Wing R.A."/>
            <person name="Palmer L.E."/>
            <person name="de la Bastide M."/>
            <person name="Spiegel L."/>
            <person name="Nascimento L."/>
            <person name="Zutavern T."/>
            <person name="O'Shaughnessy A."/>
            <person name="Dike S."/>
            <person name="Dedhia N."/>
            <person name="Preston R."/>
            <person name="Balija V."/>
            <person name="McCombie W.R."/>
            <person name="Chow T."/>
            <person name="Chen H."/>
            <person name="Chung M."/>
            <person name="Chen C."/>
            <person name="Shaw J."/>
            <person name="Wu H."/>
            <person name="Hsiao K."/>
            <person name="Chao Y."/>
            <person name="Chu M."/>
            <person name="Cheng C."/>
            <person name="Hour A."/>
            <person name="Lee P."/>
            <person name="Lin S."/>
            <person name="Lin Y."/>
            <person name="Liou J."/>
            <person name="Liu S."/>
            <person name="Hsing Y."/>
            <person name="Raghuvanshi S."/>
            <person name="Mohanty A."/>
            <person name="Bharti A.K."/>
            <person name="Gaur A."/>
            <person name="Gupta V."/>
            <person name="Kumar D."/>
            <person name="Ravi V."/>
            <person name="Vij S."/>
            <person name="Kapur A."/>
            <person name="Khurana P."/>
            <person name="Khurana P."/>
            <person name="Khurana J.P."/>
            <person name="Tyagi A.K."/>
            <person name="Gaikwad K."/>
            <person name="Singh A."/>
            <person name="Dalal V."/>
            <person name="Srivastava S."/>
            <person name="Dixit A."/>
            <person name="Pal A.K."/>
            <person name="Ghazi I.A."/>
            <person name="Yadav M."/>
            <person name="Pandit A."/>
            <person name="Bhargava A."/>
            <person name="Sureshbabu K."/>
            <person name="Batra K."/>
            <person name="Sharma T.R."/>
            <person name="Mohapatra T."/>
            <person name="Singh N.K."/>
            <person name="Messing J."/>
            <person name="Nelson A.B."/>
            <person name="Fuks G."/>
            <person name="Kavchok S."/>
            <person name="Keizer G."/>
            <person name="Linton E."/>
            <person name="Llaca V."/>
            <person name="Song R."/>
            <person name="Tanyolac B."/>
            <person name="Young S."/>
            <person name="Ho-Il K."/>
            <person name="Hahn J.H."/>
            <person name="Sangsakoo G."/>
            <person name="Vanavichit A."/>
            <person name="de Mattos Luiz.A.T."/>
            <person name="Zimmer P.D."/>
            <person name="Malone G."/>
            <person name="Dellagostin O."/>
            <person name="de Oliveira A.C."/>
            <person name="Bevan M."/>
            <person name="Bancroft I."/>
            <person name="Minx P."/>
            <person name="Cordum H."/>
            <person name="Wilson R."/>
            <person name="Cheng Z."/>
            <person name="Jin W."/>
            <person name="Jiang J."/>
            <person name="Leong S.A."/>
            <person name="Iwama H."/>
            <person name="Gojobori T."/>
            <person name="Itoh T."/>
            <person name="Niimura Y."/>
            <person name="Fujii Y."/>
            <person name="Habara T."/>
            <person name="Sakai H."/>
            <person name="Sato Y."/>
            <person name="Wilson G."/>
            <person name="Kumar K."/>
            <person name="McCouch S."/>
            <person name="Juretic N."/>
            <person name="Hoen D."/>
            <person name="Wright S."/>
            <person name="Bruskiewich R."/>
            <person name="Bureau T."/>
            <person name="Miyao A."/>
            <person name="Hirochika H."/>
            <person name="Nishikawa T."/>
            <person name="Kadowaki K."/>
            <person name="Sugiura M."/>
            <person name="Burr B."/>
            <person name="Sasaki T."/>
        </authorList>
    </citation>
    <scope>NUCLEOTIDE SEQUENCE [LARGE SCALE GENOMIC DNA]</scope>
    <source>
        <strain evidence="3">cv. Nipponbare</strain>
    </source>
</reference>
<feature type="compositionally biased region" description="Basic and acidic residues" evidence="1">
    <location>
        <begin position="56"/>
        <end position="73"/>
    </location>
</feature>
<gene>
    <name evidence="2" type="primary">OSJNBa0086F04.10</name>
</gene>
<dbReference type="InterPro" id="IPR032675">
    <property type="entry name" value="LRR_dom_sf"/>
</dbReference>
<feature type="region of interest" description="Disordered" evidence="1">
    <location>
        <begin position="56"/>
        <end position="91"/>
    </location>
</feature>
<dbReference type="Proteomes" id="UP000000763">
    <property type="component" value="Chromosome 8"/>
</dbReference>
<dbReference type="EMBL" id="AP005388">
    <property type="protein sequence ID" value="BAC98672.1"/>
    <property type="molecule type" value="Genomic_DNA"/>
</dbReference>
<name>Q6Z296_ORYSJ</name>
<accession>Q6Z296</accession>
<dbReference type="Gene3D" id="3.80.10.10">
    <property type="entry name" value="Ribonuclease Inhibitor"/>
    <property type="match status" value="1"/>
</dbReference>
<dbReference type="AlphaFoldDB" id="Q6Z296"/>
<evidence type="ECO:0000256" key="1">
    <source>
        <dbReference type="SAM" id="MobiDB-lite"/>
    </source>
</evidence>
<protein>
    <submittedName>
        <fullName evidence="2">Leucine-rich repeats containing protein-like</fullName>
    </submittedName>
</protein>
<evidence type="ECO:0000313" key="2">
    <source>
        <dbReference type="EMBL" id="BAC98672.1"/>
    </source>
</evidence>